<dbReference type="SMART" id="SM00444">
    <property type="entry name" value="GYF"/>
    <property type="match status" value="1"/>
</dbReference>
<feature type="compositionally biased region" description="Low complexity" evidence="1">
    <location>
        <begin position="357"/>
        <end position="366"/>
    </location>
</feature>
<feature type="compositionally biased region" description="Acidic residues" evidence="1">
    <location>
        <begin position="620"/>
        <end position="636"/>
    </location>
</feature>
<feature type="compositionally biased region" description="Low complexity" evidence="1">
    <location>
        <begin position="679"/>
        <end position="695"/>
    </location>
</feature>
<feature type="compositionally biased region" description="Gly residues" evidence="1">
    <location>
        <begin position="234"/>
        <end position="246"/>
    </location>
</feature>
<feature type="compositionally biased region" description="Polar residues" evidence="1">
    <location>
        <begin position="54"/>
        <end position="69"/>
    </location>
</feature>
<feature type="compositionally biased region" description="Low complexity" evidence="1">
    <location>
        <begin position="515"/>
        <end position="524"/>
    </location>
</feature>
<dbReference type="AlphaFoldDB" id="A0A7D8UZQ6"/>
<dbReference type="Gene3D" id="3.30.1490.40">
    <property type="match status" value="1"/>
</dbReference>
<dbReference type="InterPro" id="IPR035445">
    <property type="entry name" value="GYF-like_dom_sf"/>
</dbReference>
<comment type="caution">
    <text evidence="3">The sequence shown here is derived from an EMBL/GenBank/DDBJ whole genome shotgun (WGS) entry which is preliminary data.</text>
</comment>
<feature type="region of interest" description="Disordered" evidence="1">
    <location>
        <begin position="1"/>
        <end position="69"/>
    </location>
</feature>
<evidence type="ECO:0000256" key="1">
    <source>
        <dbReference type="SAM" id="MobiDB-lite"/>
    </source>
</evidence>
<dbReference type="Proteomes" id="UP000473826">
    <property type="component" value="Unassembled WGS sequence"/>
</dbReference>
<dbReference type="PANTHER" id="PTHR14445">
    <property type="entry name" value="GRB10 INTERACTING GYF PROTEIN"/>
    <property type="match status" value="1"/>
</dbReference>
<dbReference type="PANTHER" id="PTHR14445:SF36">
    <property type="entry name" value="FI03272P-RELATED"/>
    <property type="match status" value="1"/>
</dbReference>
<feature type="compositionally biased region" description="Basic and acidic residues" evidence="1">
    <location>
        <begin position="344"/>
        <end position="354"/>
    </location>
</feature>
<reference evidence="3 4" key="1">
    <citation type="journal article" date="2019" name="PLoS Genet.">
        <title>Convergent evolution of linked mating-type loci in basidiomycete fungi.</title>
        <authorList>
            <person name="Sun S."/>
            <person name="Coelho M.A."/>
            <person name="Heitman J."/>
            <person name="Nowrousian M."/>
        </authorList>
    </citation>
    <scope>NUCLEOTIDE SEQUENCE [LARGE SCALE GENOMIC DNA]</scope>
    <source>
        <strain evidence="3 4">CBS 4282</strain>
    </source>
</reference>
<feature type="region of interest" description="Disordered" evidence="1">
    <location>
        <begin position="338"/>
        <end position="367"/>
    </location>
</feature>
<dbReference type="SUPFAM" id="SSF55277">
    <property type="entry name" value="GYF domain"/>
    <property type="match status" value="1"/>
</dbReference>
<dbReference type="GO" id="GO:0005829">
    <property type="term" value="C:cytosol"/>
    <property type="evidence" value="ECO:0007669"/>
    <property type="project" value="TreeGrafter"/>
</dbReference>
<feature type="compositionally biased region" description="Basic and acidic residues" evidence="1">
    <location>
        <begin position="251"/>
        <end position="260"/>
    </location>
</feature>
<organism evidence="3 4">
    <name type="scientific">Vanrija humicola</name>
    <name type="common">Yeast</name>
    <name type="synonym">Cryptococcus humicola</name>
    <dbReference type="NCBI Taxonomy" id="5417"/>
    <lineage>
        <taxon>Eukaryota</taxon>
        <taxon>Fungi</taxon>
        <taxon>Dikarya</taxon>
        <taxon>Basidiomycota</taxon>
        <taxon>Agaricomycotina</taxon>
        <taxon>Tremellomycetes</taxon>
        <taxon>Trichosporonales</taxon>
        <taxon>Trichosporonaceae</taxon>
        <taxon>Vanrija</taxon>
    </lineage>
</organism>
<dbReference type="CDD" id="cd00072">
    <property type="entry name" value="GYF"/>
    <property type="match status" value="1"/>
</dbReference>
<evidence type="ECO:0000313" key="4">
    <source>
        <dbReference type="Proteomes" id="UP000473826"/>
    </source>
</evidence>
<feature type="region of interest" description="Disordered" evidence="1">
    <location>
        <begin position="159"/>
        <end position="213"/>
    </location>
</feature>
<evidence type="ECO:0000259" key="2">
    <source>
        <dbReference type="PROSITE" id="PS50829"/>
    </source>
</evidence>
<keyword evidence="4" id="KW-1185">Reference proteome</keyword>
<evidence type="ECO:0000313" key="3">
    <source>
        <dbReference type="EMBL" id="TXT09053.1"/>
    </source>
</evidence>
<feature type="region of interest" description="Disordered" evidence="1">
    <location>
        <begin position="286"/>
        <end position="319"/>
    </location>
</feature>
<dbReference type="PROSITE" id="PS50829">
    <property type="entry name" value="GYF"/>
    <property type="match status" value="1"/>
</dbReference>
<proteinExistence type="predicted"/>
<protein>
    <recommendedName>
        <fullName evidence="2">GYF domain-containing protein</fullName>
    </recommendedName>
</protein>
<feature type="domain" description="GYF" evidence="2">
    <location>
        <begin position="374"/>
        <end position="422"/>
    </location>
</feature>
<feature type="region of interest" description="Disordered" evidence="1">
    <location>
        <begin position="501"/>
        <end position="526"/>
    </location>
</feature>
<feature type="compositionally biased region" description="Polar residues" evidence="1">
    <location>
        <begin position="666"/>
        <end position="678"/>
    </location>
</feature>
<feature type="region of interest" description="Disordered" evidence="1">
    <location>
        <begin position="604"/>
        <end position="784"/>
    </location>
</feature>
<dbReference type="EMBL" id="QKWK01000006">
    <property type="protein sequence ID" value="TXT09053.1"/>
    <property type="molecule type" value="Genomic_DNA"/>
</dbReference>
<feature type="compositionally biased region" description="Low complexity" evidence="1">
    <location>
        <begin position="751"/>
        <end position="761"/>
    </location>
</feature>
<feature type="compositionally biased region" description="Polar residues" evidence="1">
    <location>
        <begin position="172"/>
        <end position="182"/>
    </location>
</feature>
<dbReference type="InterPro" id="IPR003169">
    <property type="entry name" value="GYF"/>
</dbReference>
<name>A0A7D8UZQ6_VANHU</name>
<sequence length="1002" mass="104416">MSMHFAPQWAKPVKPTSSALASNADAPLQQQRSSATAPAPASPFPALGQPRAASPTTAVTSNPPLSYSRVTHTPASPLYAGEGYFPYAGDAPNGGGEGGPPFRYSREQILAVWDEDKFKDRPIELVKMAESGGVLVSKDIVKPQGLRELSELEKRLLTTSVHPPIPSRRPQQHNNNNASDNSAPGARRGPAVPGRESAGPQQPNGRAGFGGFGRGEGGAFGGVKLSGAIAEGRQPGGLGGGFGGVGKRAPRRDGAEEDPARTSAASTWRPARTASGTFEGVLGFGGSGNAAPRPEATDPAPDRLTNAAGQRKWRAAPPDDKLEVYTEDIRSESVVATASGTPLLERDATLRESTPRPASAASSLPPQEREDLGAINWYYRDPNGQEQGPFTGTQMHEWYSHSYFKDDLPVRRQAETGFHTLAELKTATGNAVQPFLSSVRPRLPPNLPIPIAALQASGAVGGLPSPSGLNDSFRNLNVHGVPPQPQFHQNPGFPAPYGQPQFNGAQAFLGGQQGWGQAPGPQSPARLNGAYGSIGGTQYSPYASPIGAPAPRADVFGGGQIGQAGGWGAPPINPAAAWQQSQIPVHAPAPIHHPAPIEQQAPTHEQYFSPQEPTAPIPEPEQEAFTEEQHEEESFTEPEHEHEPEPEPEVAESPKAAPASVWGQKTPKSASRKSSITTPASAAPASLPAKPAAAAKVEEPAPQPKPATPVAEKTPAAPKPAPWADKPSHATGPSLREIQQGAKTVPPPVQPASSPAPAWGGASDGPKKTLKQIQEEEEKRSAKLAAQTRAAQAAVSGPAIAKRGYADLAANSAASAAAAQAAAAAGWTTVGTSGKASVAPPKPAVVAPKPVAAAVVKPINPIVASKVAKSNGSKLGDEQPTIEFIRWTKQALTGLRTDVNVDEFIQMLLQFPVDPPASSRGDVLEIIADSVYAASSTLDGRHFAQEFFTRRKADAARSAAAATAARPVQKIASLADVVKTQPKPVAADAGFKVVKTKKGRKL</sequence>
<dbReference type="Pfam" id="PF02213">
    <property type="entry name" value="GYF"/>
    <property type="match status" value="1"/>
</dbReference>
<dbReference type="OrthoDB" id="6415790at2759"/>
<dbReference type="InterPro" id="IPR051640">
    <property type="entry name" value="GRB10-interact_GYF"/>
</dbReference>
<feature type="region of interest" description="Disordered" evidence="1">
    <location>
        <begin position="231"/>
        <end position="270"/>
    </location>
</feature>
<gene>
    <name evidence="3" type="ORF">VHUM_02527</name>
</gene>
<accession>A0A7D8UZQ6</accession>